<dbReference type="Proteomes" id="UP000184148">
    <property type="component" value="Unassembled WGS sequence"/>
</dbReference>
<dbReference type="Pfam" id="PF02463">
    <property type="entry name" value="SMC_N"/>
    <property type="match status" value="1"/>
</dbReference>
<keyword evidence="3 7" id="KW-0547">Nucleotide-binding</keyword>
<dbReference type="PIRSF" id="PIRSF005719">
    <property type="entry name" value="SMC"/>
    <property type="match status" value="1"/>
</dbReference>
<feature type="coiled-coil region" evidence="7">
    <location>
        <begin position="715"/>
        <end position="924"/>
    </location>
</feature>
<evidence type="ECO:0000256" key="1">
    <source>
        <dbReference type="ARBA" id="ARBA00004496"/>
    </source>
</evidence>
<evidence type="ECO:0000256" key="6">
    <source>
        <dbReference type="ARBA" id="ARBA00023125"/>
    </source>
</evidence>
<dbReference type="EMBL" id="FQUY01000018">
    <property type="protein sequence ID" value="SHF31408.1"/>
    <property type="molecule type" value="Genomic_DNA"/>
</dbReference>
<dbReference type="InterPro" id="IPR003395">
    <property type="entry name" value="RecF/RecN/SMC_N"/>
</dbReference>
<keyword evidence="2 7" id="KW-0963">Cytoplasm</keyword>
<proteinExistence type="inferred from homology"/>
<evidence type="ECO:0000256" key="5">
    <source>
        <dbReference type="ARBA" id="ARBA00023054"/>
    </source>
</evidence>
<comment type="function">
    <text evidence="7">Required for chromosome condensation and partitioning.</text>
</comment>
<dbReference type="STRING" id="1121429.SAMN02745133_02327"/>
<dbReference type="SUPFAM" id="SSF52540">
    <property type="entry name" value="P-loop containing nucleoside triphosphate hydrolases"/>
    <property type="match status" value="1"/>
</dbReference>
<evidence type="ECO:0000256" key="4">
    <source>
        <dbReference type="ARBA" id="ARBA00022840"/>
    </source>
</evidence>
<comment type="domain">
    <text evidence="7">Contains large globular domains required for ATP hydrolysis at each terminus and a third globular domain forming a flexible hinge near the middle of the molecule. These domains are separated by coiled-coil structures.</text>
</comment>
<dbReference type="NCBIfam" id="TIGR02168">
    <property type="entry name" value="SMC_prok_B"/>
    <property type="match status" value="1"/>
</dbReference>
<protein>
    <recommendedName>
        <fullName evidence="7">Chromosome partition protein Smc</fullName>
    </recommendedName>
</protein>
<dbReference type="InterPro" id="IPR036277">
    <property type="entry name" value="SMC_hinge_sf"/>
</dbReference>
<dbReference type="PANTHER" id="PTHR43977">
    <property type="entry name" value="STRUCTURAL MAINTENANCE OF CHROMOSOMES PROTEIN 3"/>
    <property type="match status" value="1"/>
</dbReference>
<name>A0A1M5AMB0_9FIRM</name>
<dbReference type="SUPFAM" id="SSF75553">
    <property type="entry name" value="Smc hinge domain"/>
    <property type="match status" value="1"/>
</dbReference>
<dbReference type="SMART" id="SM00968">
    <property type="entry name" value="SMC_hinge"/>
    <property type="match status" value="1"/>
</dbReference>
<feature type="coiled-coil region" evidence="7">
    <location>
        <begin position="315"/>
        <end position="494"/>
    </location>
</feature>
<dbReference type="Gene3D" id="1.20.1060.20">
    <property type="match status" value="1"/>
</dbReference>
<feature type="coiled-coil region" evidence="7">
    <location>
        <begin position="234"/>
        <end position="286"/>
    </location>
</feature>
<dbReference type="HAMAP" id="MF_01894">
    <property type="entry name" value="Smc_prok"/>
    <property type="match status" value="1"/>
</dbReference>
<dbReference type="GO" id="GO:0016887">
    <property type="term" value="F:ATP hydrolysis activity"/>
    <property type="evidence" value="ECO:0007669"/>
    <property type="project" value="InterPro"/>
</dbReference>
<comment type="similarity">
    <text evidence="7">Belongs to the SMC family.</text>
</comment>
<evidence type="ECO:0000256" key="2">
    <source>
        <dbReference type="ARBA" id="ARBA00022490"/>
    </source>
</evidence>
<reference evidence="10" key="1">
    <citation type="submission" date="2016-11" db="EMBL/GenBank/DDBJ databases">
        <authorList>
            <person name="Varghese N."/>
            <person name="Submissions S."/>
        </authorList>
    </citation>
    <scope>NUCLEOTIDE SEQUENCE [LARGE SCALE GENOMIC DNA]</scope>
    <source>
        <strain evidence="10">DSM 12395</strain>
    </source>
</reference>
<dbReference type="FunFam" id="3.40.50.300:FF:000901">
    <property type="entry name" value="Chromosome partition protein Smc"/>
    <property type="match status" value="1"/>
</dbReference>
<evidence type="ECO:0000256" key="7">
    <source>
        <dbReference type="HAMAP-Rule" id="MF_01894"/>
    </source>
</evidence>
<comment type="subcellular location">
    <subcellularLocation>
        <location evidence="1 7">Cytoplasm</location>
    </subcellularLocation>
</comment>
<dbReference type="GO" id="GO:0005524">
    <property type="term" value="F:ATP binding"/>
    <property type="evidence" value="ECO:0007669"/>
    <property type="project" value="UniProtKB-UniRule"/>
</dbReference>
<keyword evidence="4 7" id="KW-0067">ATP-binding</keyword>
<dbReference type="GO" id="GO:0030261">
    <property type="term" value="P:chromosome condensation"/>
    <property type="evidence" value="ECO:0007669"/>
    <property type="project" value="InterPro"/>
</dbReference>
<evidence type="ECO:0000256" key="3">
    <source>
        <dbReference type="ARBA" id="ARBA00022741"/>
    </source>
</evidence>
<dbReference type="Gene3D" id="6.10.140.1720">
    <property type="match status" value="1"/>
</dbReference>
<dbReference type="GO" id="GO:0003677">
    <property type="term" value="F:DNA binding"/>
    <property type="evidence" value="ECO:0007669"/>
    <property type="project" value="UniProtKB-UniRule"/>
</dbReference>
<dbReference type="InterPro" id="IPR011890">
    <property type="entry name" value="SMC_prok"/>
</dbReference>
<evidence type="ECO:0000259" key="8">
    <source>
        <dbReference type="SMART" id="SM00968"/>
    </source>
</evidence>
<dbReference type="RefSeq" id="WP_073239559.1">
    <property type="nucleotide sequence ID" value="NZ_FQUY01000018.1"/>
</dbReference>
<gene>
    <name evidence="7" type="primary">smc</name>
    <name evidence="9" type="ORF">SAMN02745133_02327</name>
</gene>
<feature type="binding site" evidence="7">
    <location>
        <begin position="32"/>
        <end position="39"/>
    </location>
    <ligand>
        <name>ATP</name>
        <dbReference type="ChEBI" id="CHEBI:30616"/>
    </ligand>
</feature>
<dbReference type="GO" id="GO:0005694">
    <property type="term" value="C:chromosome"/>
    <property type="evidence" value="ECO:0007669"/>
    <property type="project" value="InterPro"/>
</dbReference>
<sequence>MCLKRIDIQGFKSFGDRVRLELHPGLSVIVGPNGSGKSNISDAISWCLGEQRASHLRGSRMEDVIFAGSDKRKPVSLAEVTLTLDNGAKNFPLPYEEVAITRRLYRSGESEFLINKVPCRLKDIQALFMDTGLGRGAYSLIGQGKVDEILNSRPEERRSVIEEAAGIVKYRHRKEEALRKLSSAQQDLNRISDIINELAGRIEPLARQADKARQYKELKNKAWQLELALFKRDWQDLTAKAKEISEQLQQVKREFQDERPVIEEKLEHARRRLLTIEKNIGEARDRYFKIISNIETTQNKLTLVNEQISHHTAETQRVENDLRESQTALQKLISELSEEREKLLKLKQDAAQRFSSAGDKALQQLEQEVQEKQALLQNLNTDLIDQLNRVAHQRNIRNQAADRKEQLNQRLNHMRKMAGEAMEREKTLGVSIDAARYRLEEAGRRKQALLSETRQTEEELKQLNQELSRIQAKLLAAKEEMVAKHSRLKVLEENLSSHSGFMKPVRELLKASKHRQEVFSGICGAVADLIKVPKGLETAIEAALGGALQNLVTETSSQAKAAIEYLKKHNLGRATFLPLDSLRPTPAGEWEKKSLGLPGVIGLAAGLTETESKYRPVVELLLGRLVVVDTLDNAIKVARQMQQRIRIVTLTGELFHPGGSLSGGGPVRNAGGMLHTRRERDELARYVQELHLQVHELTGRLTEKQLKQRELSGRLQSCQQELVALGLELQAAEMDLTKAKEELTKARERSQESQWEIAKTEQEVKHWSETETEAAEKLAALEQELEQLQDQLVVTQEELAAARDQKAQLESAVHREKIRQAELRQEILGSQKITDRLTKEVEEKRMSVTAAEALLAHLHNRAQELEEQRSLLATELQKLEQEQILADENLKSQQTKYEAEAAVLKELEDQWQRLQEQWHRTREQIHALELQQARNQTELELLTNRLAEYGIDDPAGINVEPAASKRQARADLQEIRGQMAALGPVNAGAEAEYQEVMERYHFLLGQKQDLEESRRSLEQLVEELNRLMSSQFEHAFTVINQNFNRVFQQLFGGGGASMSLTGGDALTCGIEITARPPGKKNQSLSLLSGGERALTAIALLFAILQYKPSPFCVLDEIEASLDEANVKRFADYLSRTSQEVQFIVISHRKGTMERADALYGVTMDEAGVTRLLSMSLEEIKGNKRLA</sequence>
<organism evidence="9 10">
    <name type="scientific">Desulforamulus putei DSM 12395</name>
    <dbReference type="NCBI Taxonomy" id="1121429"/>
    <lineage>
        <taxon>Bacteria</taxon>
        <taxon>Bacillati</taxon>
        <taxon>Bacillota</taxon>
        <taxon>Clostridia</taxon>
        <taxon>Eubacteriales</taxon>
        <taxon>Peptococcaceae</taxon>
        <taxon>Desulforamulus</taxon>
    </lineage>
</organism>
<dbReference type="CDD" id="cd03278">
    <property type="entry name" value="ABC_SMC_barmotin"/>
    <property type="match status" value="1"/>
</dbReference>
<dbReference type="AlphaFoldDB" id="A0A1M5AMB0"/>
<dbReference type="InterPro" id="IPR010935">
    <property type="entry name" value="SMC_hinge"/>
</dbReference>
<dbReference type="Gene3D" id="3.40.50.300">
    <property type="entry name" value="P-loop containing nucleotide triphosphate hydrolases"/>
    <property type="match status" value="2"/>
</dbReference>
<keyword evidence="10" id="KW-1185">Reference proteome</keyword>
<dbReference type="Pfam" id="PF06470">
    <property type="entry name" value="SMC_hinge"/>
    <property type="match status" value="1"/>
</dbReference>
<accession>A0A1M5AMB0</accession>
<dbReference type="OrthoDB" id="9808768at2"/>
<dbReference type="GO" id="GO:0007059">
    <property type="term" value="P:chromosome segregation"/>
    <property type="evidence" value="ECO:0007669"/>
    <property type="project" value="UniProtKB-UniRule"/>
</dbReference>
<evidence type="ECO:0000313" key="9">
    <source>
        <dbReference type="EMBL" id="SHF31408.1"/>
    </source>
</evidence>
<dbReference type="FunFam" id="3.40.50.300:FF:000984">
    <property type="entry name" value="Chromosome partition protein Smc"/>
    <property type="match status" value="1"/>
</dbReference>
<dbReference type="GO" id="GO:0005737">
    <property type="term" value="C:cytoplasm"/>
    <property type="evidence" value="ECO:0007669"/>
    <property type="project" value="UniProtKB-SubCell"/>
</dbReference>
<evidence type="ECO:0000313" key="10">
    <source>
        <dbReference type="Proteomes" id="UP000184148"/>
    </source>
</evidence>
<dbReference type="GO" id="GO:0007062">
    <property type="term" value="P:sister chromatid cohesion"/>
    <property type="evidence" value="ECO:0007669"/>
    <property type="project" value="InterPro"/>
</dbReference>
<feature type="coiled-coil region" evidence="7">
    <location>
        <begin position="167"/>
        <end position="194"/>
    </location>
</feature>
<dbReference type="InterPro" id="IPR027417">
    <property type="entry name" value="P-loop_NTPase"/>
</dbReference>
<keyword evidence="5 7" id="KW-0175">Coiled coil</keyword>
<feature type="domain" description="SMC hinge" evidence="8">
    <location>
        <begin position="520"/>
        <end position="638"/>
    </location>
</feature>
<dbReference type="Gene3D" id="1.10.287.1490">
    <property type="match status" value="1"/>
</dbReference>
<dbReference type="GO" id="GO:0006260">
    <property type="term" value="P:DNA replication"/>
    <property type="evidence" value="ECO:0007669"/>
    <property type="project" value="UniProtKB-UniRule"/>
</dbReference>
<comment type="subunit">
    <text evidence="7">Homodimer.</text>
</comment>
<keyword evidence="6 7" id="KW-0238">DNA-binding</keyword>
<dbReference type="InterPro" id="IPR024704">
    <property type="entry name" value="SMC"/>
</dbReference>
<dbReference type="Gene3D" id="3.30.70.1620">
    <property type="match status" value="1"/>
</dbReference>
<feature type="coiled-coil region" evidence="7">
    <location>
        <begin position="1003"/>
        <end position="1030"/>
    </location>
</feature>